<gene>
    <name evidence="1" type="ORF">UFOVP30_8</name>
</gene>
<organism evidence="1">
    <name type="scientific">uncultured Caudovirales phage</name>
    <dbReference type="NCBI Taxonomy" id="2100421"/>
    <lineage>
        <taxon>Viruses</taxon>
        <taxon>Duplodnaviria</taxon>
        <taxon>Heunggongvirae</taxon>
        <taxon>Uroviricota</taxon>
        <taxon>Caudoviricetes</taxon>
        <taxon>Peduoviridae</taxon>
        <taxon>Maltschvirus</taxon>
        <taxon>Maltschvirus maltsch</taxon>
    </lineage>
</organism>
<reference evidence="1" key="1">
    <citation type="submission" date="2020-04" db="EMBL/GenBank/DDBJ databases">
        <authorList>
            <person name="Chiriac C."/>
            <person name="Salcher M."/>
            <person name="Ghai R."/>
            <person name="Kavagutti S V."/>
        </authorList>
    </citation>
    <scope>NUCLEOTIDE SEQUENCE</scope>
</reference>
<protein>
    <submittedName>
        <fullName evidence="1">Uncharacterized protein</fullName>
    </submittedName>
</protein>
<name>A0A6J5KJN6_9CAUD</name>
<evidence type="ECO:0000313" key="1">
    <source>
        <dbReference type="EMBL" id="CAB4122338.1"/>
    </source>
</evidence>
<proteinExistence type="predicted"/>
<accession>A0A6J5KJN6</accession>
<sequence>MGYVIIGEAIYGDPKDGSSKAVSKDLQVRCDICNREAPSTIAASYWMCESCHAVM</sequence>
<dbReference type="EMBL" id="LR796159">
    <property type="protein sequence ID" value="CAB4122338.1"/>
    <property type="molecule type" value="Genomic_DNA"/>
</dbReference>